<dbReference type="EMBL" id="JAQQKX010000012">
    <property type="protein sequence ID" value="MDC7684513.1"/>
    <property type="molecule type" value="Genomic_DNA"/>
</dbReference>
<proteinExistence type="predicted"/>
<evidence type="ECO:0000313" key="2">
    <source>
        <dbReference type="Proteomes" id="UP001214854"/>
    </source>
</evidence>
<dbReference type="RefSeq" id="WP_272748981.1">
    <property type="nucleotide sequence ID" value="NZ_JAQQKX010000012.1"/>
</dbReference>
<organism evidence="1 2">
    <name type="scientific">Asticcacaulis aquaticus</name>
    <dbReference type="NCBI Taxonomy" id="2984212"/>
    <lineage>
        <taxon>Bacteria</taxon>
        <taxon>Pseudomonadati</taxon>
        <taxon>Pseudomonadota</taxon>
        <taxon>Alphaproteobacteria</taxon>
        <taxon>Caulobacterales</taxon>
        <taxon>Caulobacteraceae</taxon>
        <taxon>Asticcacaulis</taxon>
    </lineage>
</organism>
<comment type="caution">
    <text evidence="1">The sequence shown here is derived from an EMBL/GenBank/DDBJ whole genome shotgun (WGS) entry which is preliminary data.</text>
</comment>
<reference evidence="1 2" key="1">
    <citation type="submission" date="2023-01" db="EMBL/GenBank/DDBJ databases">
        <title>Novel species of the genus Asticcacaulis isolated from rivers.</title>
        <authorList>
            <person name="Lu H."/>
        </authorList>
    </citation>
    <scope>NUCLEOTIDE SEQUENCE [LARGE SCALE GENOMIC DNA]</scope>
    <source>
        <strain evidence="1 2">BYS171W</strain>
    </source>
</reference>
<evidence type="ECO:0000313" key="1">
    <source>
        <dbReference type="EMBL" id="MDC7684513.1"/>
    </source>
</evidence>
<sequence>MDRDLLRLLAPNPNARVCTLAYAIMHIISPSEAIGRLARGERVEYFGVIIR</sequence>
<dbReference type="Proteomes" id="UP001214854">
    <property type="component" value="Unassembled WGS sequence"/>
</dbReference>
<gene>
    <name evidence="1" type="ORF">PQU92_14610</name>
</gene>
<accession>A0ABT5HWV4</accession>
<keyword evidence="2" id="KW-1185">Reference proteome</keyword>
<protein>
    <submittedName>
        <fullName evidence="1">Uncharacterized protein</fullName>
    </submittedName>
</protein>
<name>A0ABT5HWV4_9CAUL</name>